<name>A0A1I3Q9B0_9EURY</name>
<dbReference type="EMBL" id="FORO01000021">
    <property type="protein sequence ID" value="SFJ30864.1"/>
    <property type="molecule type" value="Genomic_DNA"/>
</dbReference>
<reference evidence="1 2" key="1">
    <citation type="submission" date="2016-10" db="EMBL/GenBank/DDBJ databases">
        <authorList>
            <person name="de Groot N.N."/>
        </authorList>
    </citation>
    <scope>NUCLEOTIDE SEQUENCE [LARGE SCALE GENOMIC DNA]</scope>
    <source>
        <strain evidence="1 2">SP2</strain>
    </source>
</reference>
<sequence>MELNLEGVHIQTDGMDEFREISNSHDELVEEDIPGVDETDAARLLQEYRSLDAVATSSVEELARVDGISEDQAKAVHKHFRN</sequence>
<dbReference type="Gene3D" id="1.10.150.20">
    <property type="entry name" value="5' to 3' exonuclease, C-terminal subdomain"/>
    <property type="match status" value="1"/>
</dbReference>
<dbReference type="Proteomes" id="UP000182829">
    <property type="component" value="Unassembled WGS sequence"/>
</dbReference>
<evidence type="ECO:0000313" key="2">
    <source>
        <dbReference type="Proteomes" id="UP000182829"/>
    </source>
</evidence>
<dbReference type="Pfam" id="PF14520">
    <property type="entry name" value="HHH_5"/>
    <property type="match status" value="1"/>
</dbReference>
<proteinExistence type="predicted"/>
<gene>
    <name evidence="1" type="ORF">SAMN05443661_12149</name>
</gene>
<dbReference type="AlphaFoldDB" id="A0A1I3Q9B0"/>
<accession>A0A1I3Q9B0</accession>
<dbReference type="RefSeq" id="WP_005576593.1">
    <property type="nucleotide sequence ID" value="NZ_FORO01000021.1"/>
</dbReference>
<dbReference type="SUPFAM" id="SSF47781">
    <property type="entry name" value="RuvA domain 2-like"/>
    <property type="match status" value="1"/>
</dbReference>
<dbReference type="GeneID" id="14209621"/>
<organism evidence="1 2">
    <name type="scientific">Natronobacterium gregoryi</name>
    <dbReference type="NCBI Taxonomy" id="44930"/>
    <lineage>
        <taxon>Archaea</taxon>
        <taxon>Methanobacteriati</taxon>
        <taxon>Methanobacteriota</taxon>
        <taxon>Stenosarchaea group</taxon>
        <taxon>Halobacteria</taxon>
        <taxon>Halobacteriales</taxon>
        <taxon>Natrialbaceae</taxon>
        <taxon>Natronobacterium</taxon>
    </lineage>
</organism>
<evidence type="ECO:0000313" key="1">
    <source>
        <dbReference type="EMBL" id="SFJ30864.1"/>
    </source>
</evidence>
<protein>
    <submittedName>
        <fullName evidence="1">Helix-hairpin-helix motif-containing protein</fullName>
    </submittedName>
</protein>
<dbReference type="InterPro" id="IPR010994">
    <property type="entry name" value="RuvA_2-like"/>
</dbReference>